<accession>A0A388LQJ6</accession>
<feature type="region of interest" description="Disordered" evidence="1">
    <location>
        <begin position="15"/>
        <end position="36"/>
    </location>
</feature>
<sequence length="569" mass="65929">MIKCWCPALNTSGWRDGRNRKTTKRKGRKGRRERKKKRAEFFDNEKVVKFATKIVTGAAKLTEVIVEIKGKSRREVISSGGRIWAEDWGVIKRRFGDSDLQVGELNVKLKRAKSYFEEGDLIRFLRVRERKPRDPKMKKQLHQLLKCPWKKKKLDELGLEELSVLFQNIKSFSRKATRKSLKTVLDGVVKRKFNVSFRRRVVVGAKYDERILMAEIRKTVVGKIVQGCRSETEARIRCQKLRLVWRKKQTVGDLLHNHRRMSRQMESVCCCAGLDLPRQGEHVSFRLSSRSNVDPRVMNSKNVIQGCDSRDDDQKLCPEMNNEMVKNGIDSVWTIQEARNCMRERKDRKNGLLDSIEEVKERWGGLVFCPLDKNSAETLVLYPVSYESGMRESFWGNDAFEAVWREEEVVMARAKRDYEGRGLKKIGKWNNQGSWGKAYILPKHKASTKSHPISPSFNEPAKMANQRIAKALNFLLNSLPVNDHFNLKSTNLLKSKLEGVNKWAKKRKQGEIMGVAYDIKEMFSKLPHETVKQAVRWILTFFANKGREFVLVKEKEKGATFGYKKGEEG</sequence>
<dbReference type="Gramene" id="GBG84587">
    <property type="protein sequence ID" value="GBG84587"/>
    <property type="gene ID" value="CBR_g38870"/>
</dbReference>
<dbReference type="AlphaFoldDB" id="A0A388LQJ6"/>
<comment type="caution">
    <text evidence="2">The sequence shown here is derived from an EMBL/GenBank/DDBJ whole genome shotgun (WGS) entry which is preliminary data.</text>
</comment>
<evidence type="ECO:0000313" key="3">
    <source>
        <dbReference type="Proteomes" id="UP000265515"/>
    </source>
</evidence>
<reference evidence="2 3" key="1">
    <citation type="journal article" date="2018" name="Cell">
        <title>The Chara Genome: Secondary Complexity and Implications for Plant Terrestrialization.</title>
        <authorList>
            <person name="Nishiyama T."/>
            <person name="Sakayama H."/>
            <person name="Vries J.D."/>
            <person name="Buschmann H."/>
            <person name="Saint-Marcoux D."/>
            <person name="Ullrich K.K."/>
            <person name="Haas F.B."/>
            <person name="Vanderstraeten L."/>
            <person name="Becker D."/>
            <person name="Lang D."/>
            <person name="Vosolsobe S."/>
            <person name="Rombauts S."/>
            <person name="Wilhelmsson P.K.I."/>
            <person name="Janitza P."/>
            <person name="Kern R."/>
            <person name="Heyl A."/>
            <person name="Rumpler F."/>
            <person name="Villalobos L.I.A.C."/>
            <person name="Clay J.M."/>
            <person name="Skokan R."/>
            <person name="Toyoda A."/>
            <person name="Suzuki Y."/>
            <person name="Kagoshima H."/>
            <person name="Schijlen E."/>
            <person name="Tajeshwar N."/>
            <person name="Catarino B."/>
            <person name="Hetherington A.J."/>
            <person name="Saltykova A."/>
            <person name="Bonnot C."/>
            <person name="Breuninger H."/>
            <person name="Symeonidi A."/>
            <person name="Radhakrishnan G.V."/>
            <person name="Van Nieuwerburgh F."/>
            <person name="Deforce D."/>
            <person name="Chang C."/>
            <person name="Karol K.G."/>
            <person name="Hedrich R."/>
            <person name="Ulvskov P."/>
            <person name="Glockner G."/>
            <person name="Delwiche C.F."/>
            <person name="Petrasek J."/>
            <person name="Van de Peer Y."/>
            <person name="Friml J."/>
            <person name="Beilby M."/>
            <person name="Dolan L."/>
            <person name="Kohara Y."/>
            <person name="Sugano S."/>
            <person name="Fujiyama A."/>
            <person name="Delaux P.-M."/>
            <person name="Quint M."/>
            <person name="TheiBen G."/>
            <person name="Hagemann M."/>
            <person name="Harholt J."/>
            <person name="Dunand C."/>
            <person name="Zachgo S."/>
            <person name="Langdale J."/>
            <person name="Maumus F."/>
            <person name="Straeten D.V.D."/>
            <person name="Gould S.B."/>
            <person name="Rensing S.A."/>
        </authorList>
    </citation>
    <scope>NUCLEOTIDE SEQUENCE [LARGE SCALE GENOMIC DNA]</scope>
    <source>
        <strain evidence="2 3">S276</strain>
    </source>
</reference>
<dbReference type="Proteomes" id="UP000265515">
    <property type="component" value="Unassembled WGS sequence"/>
</dbReference>
<proteinExistence type="predicted"/>
<dbReference type="STRING" id="69332.A0A388LQJ6"/>
<name>A0A388LQJ6_CHABU</name>
<dbReference type="EMBL" id="BFEA01000482">
    <property type="protein sequence ID" value="GBG84587.1"/>
    <property type="molecule type" value="Genomic_DNA"/>
</dbReference>
<organism evidence="2 3">
    <name type="scientific">Chara braunii</name>
    <name type="common">Braun's stonewort</name>
    <dbReference type="NCBI Taxonomy" id="69332"/>
    <lineage>
        <taxon>Eukaryota</taxon>
        <taxon>Viridiplantae</taxon>
        <taxon>Streptophyta</taxon>
        <taxon>Charophyceae</taxon>
        <taxon>Charales</taxon>
        <taxon>Characeae</taxon>
        <taxon>Chara</taxon>
    </lineage>
</organism>
<gene>
    <name evidence="2" type="ORF">CBR_g38870</name>
</gene>
<keyword evidence="3" id="KW-1185">Reference proteome</keyword>
<protein>
    <submittedName>
        <fullName evidence="2">Uncharacterized protein</fullName>
    </submittedName>
</protein>
<evidence type="ECO:0000313" key="2">
    <source>
        <dbReference type="EMBL" id="GBG84587.1"/>
    </source>
</evidence>
<evidence type="ECO:0000256" key="1">
    <source>
        <dbReference type="SAM" id="MobiDB-lite"/>
    </source>
</evidence>
<feature type="compositionally biased region" description="Basic residues" evidence="1">
    <location>
        <begin position="18"/>
        <end position="36"/>
    </location>
</feature>